<evidence type="ECO:0008006" key="3">
    <source>
        <dbReference type="Google" id="ProtNLM"/>
    </source>
</evidence>
<dbReference type="InterPro" id="IPR046172">
    <property type="entry name" value="DUF6174"/>
</dbReference>
<evidence type="ECO:0000313" key="2">
    <source>
        <dbReference type="Proteomes" id="UP000484842"/>
    </source>
</evidence>
<dbReference type="PROSITE" id="PS51257">
    <property type="entry name" value="PROKAR_LIPOPROTEIN"/>
    <property type="match status" value="1"/>
</dbReference>
<sequence>MRPLHLLIGLSVLLGSCTQVVSPPGIPPLPPVNPRCESSYRTPDWDALARTLGEQRARWDALGQKNYDVTQAIPTLFLPPTRVEVRGNQVVSATVVSTGQAVPEGNRSAFDTIDELYAYYTGLIERERQSPESCVTLSITFDPVFPIPNQISSGDVTRGLQDAFGSITLTDYTPRP</sequence>
<evidence type="ECO:0000313" key="1">
    <source>
        <dbReference type="EMBL" id="MPY68101.1"/>
    </source>
</evidence>
<dbReference type="Pfam" id="PF19671">
    <property type="entry name" value="DUF6174"/>
    <property type="match status" value="1"/>
</dbReference>
<name>A0A7X1NYE7_9DEIO</name>
<dbReference type="RefSeq" id="WP_152872404.1">
    <property type="nucleotide sequence ID" value="NZ_WBSL01000015.1"/>
</dbReference>
<dbReference type="AlphaFoldDB" id="A0A7X1NYE7"/>
<protein>
    <recommendedName>
        <fullName evidence="3">Lipoprotein</fullName>
    </recommendedName>
</protein>
<keyword evidence="2" id="KW-1185">Reference proteome</keyword>
<accession>A0A7X1NYE7</accession>
<dbReference type="Proteomes" id="UP000484842">
    <property type="component" value="Unassembled WGS sequence"/>
</dbReference>
<organism evidence="1 2">
    <name type="scientific">Deinococcus terrestris</name>
    <dbReference type="NCBI Taxonomy" id="2651870"/>
    <lineage>
        <taxon>Bacteria</taxon>
        <taxon>Thermotogati</taxon>
        <taxon>Deinococcota</taxon>
        <taxon>Deinococci</taxon>
        <taxon>Deinococcales</taxon>
        <taxon>Deinococcaceae</taxon>
        <taxon>Deinococcus</taxon>
    </lineage>
</organism>
<reference evidence="1 2" key="1">
    <citation type="submission" date="2019-10" db="EMBL/GenBank/DDBJ databases">
        <title>Deinococcus sp. isolated from soil.</title>
        <authorList>
            <person name="Li Y."/>
            <person name="Wang J."/>
        </authorList>
    </citation>
    <scope>NUCLEOTIDE SEQUENCE [LARGE SCALE GENOMIC DNA]</scope>
    <source>
        <strain evidence="1 2">SDU3-2</strain>
    </source>
</reference>
<proteinExistence type="predicted"/>
<gene>
    <name evidence="1" type="ORF">F8S09_15700</name>
</gene>
<dbReference type="EMBL" id="WBSL01000015">
    <property type="protein sequence ID" value="MPY68101.1"/>
    <property type="molecule type" value="Genomic_DNA"/>
</dbReference>
<comment type="caution">
    <text evidence="1">The sequence shown here is derived from an EMBL/GenBank/DDBJ whole genome shotgun (WGS) entry which is preliminary data.</text>
</comment>